<dbReference type="NCBIfam" id="NF004526">
    <property type="entry name" value="PRK05872.1"/>
    <property type="match status" value="1"/>
</dbReference>
<feature type="region of interest" description="Disordered" evidence="4">
    <location>
        <begin position="1"/>
        <end position="29"/>
    </location>
</feature>
<reference evidence="6" key="1">
    <citation type="submission" date="2020-02" db="EMBL/GenBank/DDBJ databases">
        <authorList>
            <person name="Meier V. D."/>
        </authorList>
    </citation>
    <scope>NUCLEOTIDE SEQUENCE</scope>
    <source>
        <strain evidence="6">AVDCRST_MAG47</strain>
    </source>
</reference>
<organism evidence="6">
    <name type="scientific">uncultured Nocardioidaceae bacterium</name>
    <dbReference type="NCBI Taxonomy" id="253824"/>
    <lineage>
        <taxon>Bacteria</taxon>
        <taxon>Bacillati</taxon>
        <taxon>Actinomycetota</taxon>
        <taxon>Actinomycetes</taxon>
        <taxon>Propionibacteriales</taxon>
        <taxon>Nocardioidaceae</taxon>
        <taxon>environmental samples</taxon>
    </lineage>
</organism>
<dbReference type="PANTHER" id="PTHR44196">
    <property type="entry name" value="DEHYDROGENASE/REDUCTASE SDR FAMILY MEMBER 7B"/>
    <property type="match status" value="1"/>
</dbReference>
<dbReference type="EMBL" id="CADCUK010000036">
    <property type="protein sequence ID" value="CAA9365162.1"/>
    <property type="molecule type" value="Genomic_DNA"/>
</dbReference>
<sequence>MPFSRVPSTGAPEAASSPSNGGCDRWPMSQSPDVLTGKVALITGAARGIGAETAKALARRGVRLVLTDLDKEPLDEVVAAIGADDAVGVIADVCDLESMERAVAQGVERFGGIDLVLANAGIASYGSVLAVDPATFRRVVDVNINGVFHTVRAALPSVIDRKGYVLVVSSLAAFAPAPGMAAYDASKAGAEHFASALRLEVKHLGVDVGSAHMSWIDTPLVQDAKRDMSAFRELIASLPGPLKKTTDVESCVEAFVRGMEQRSRRVYVPKWVGQVQRLRTLLTTPLGESSTLKQAPRILPKMDEEVARLGRSTSARNVAAGNAESD</sequence>
<dbReference type="SMART" id="SM00822">
    <property type="entry name" value="PKS_KR"/>
    <property type="match status" value="1"/>
</dbReference>
<dbReference type="SUPFAM" id="SSF51735">
    <property type="entry name" value="NAD(P)-binding Rossmann-fold domains"/>
    <property type="match status" value="1"/>
</dbReference>
<comment type="similarity">
    <text evidence="1 3">Belongs to the short-chain dehydrogenases/reductases (SDR) family.</text>
</comment>
<name>A0A6J4MS68_9ACTN</name>
<feature type="domain" description="Ketoreductase" evidence="5">
    <location>
        <begin position="38"/>
        <end position="218"/>
    </location>
</feature>
<gene>
    <name evidence="6" type="ORF">AVDCRST_MAG47-514</name>
</gene>
<dbReference type="GO" id="GO:0016020">
    <property type="term" value="C:membrane"/>
    <property type="evidence" value="ECO:0007669"/>
    <property type="project" value="TreeGrafter"/>
</dbReference>
<dbReference type="InterPro" id="IPR002347">
    <property type="entry name" value="SDR_fam"/>
</dbReference>
<protein>
    <submittedName>
        <fullName evidence="6">Oxidoreductase, short-chain dehydrogenase/reductase family</fullName>
    </submittedName>
</protein>
<evidence type="ECO:0000256" key="4">
    <source>
        <dbReference type="SAM" id="MobiDB-lite"/>
    </source>
</evidence>
<evidence type="ECO:0000256" key="3">
    <source>
        <dbReference type="RuleBase" id="RU000363"/>
    </source>
</evidence>
<dbReference type="InterPro" id="IPR036291">
    <property type="entry name" value="NAD(P)-bd_dom_sf"/>
</dbReference>
<evidence type="ECO:0000259" key="5">
    <source>
        <dbReference type="SMART" id="SM00822"/>
    </source>
</evidence>
<accession>A0A6J4MS68</accession>
<dbReference type="InterPro" id="IPR057326">
    <property type="entry name" value="KR_dom"/>
</dbReference>
<dbReference type="GO" id="GO:0016491">
    <property type="term" value="F:oxidoreductase activity"/>
    <property type="evidence" value="ECO:0007669"/>
    <property type="project" value="UniProtKB-KW"/>
</dbReference>
<evidence type="ECO:0000313" key="6">
    <source>
        <dbReference type="EMBL" id="CAA9365162.1"/>
    </source>
</evidence>
<dbReference type="Gene3D" id="3.40.50.720">
    <property type="entry name" value="NAD(P)-binding Rossmann-like Domain"/>
    <property type="match status" value="1"/>
</dbReference>
<dbReference type="AlphaFoldDB" id="A0A6J4MS68"/>
<dbReference type="PANTHER" id="PTHR44196:SF1">
    <property type="entry name" value="DEHYDROGENASE_REDUCTASE SDR FAMILY MEMBER 7B"/>
    <property type="match status" value="1"/>
</dbReference>
<keyword evidence="2" id="KW-0560">Oxidoreductase</keyword>
<dbReference type="CDD" id="cd05233">
    <property type="entry name" value="SDR_c"/>
    <property type="match status" value="1"/>
</dbReference>
<dbReference type="Pfam" id="PF00106">
    <property type="entry name" value="adh_short"/>
    <property type="match status" value="1"/>
</dbReference>
<dbReference type="PRINTS" id="PR00080">
    <property type="entry name" value="SDRFAMILY"/>
</dbReference>
<proteinExistence type="inferred from homology"/>
<evidence type="ECO:0000256" key="1">
    <source>
        <dbReference type="ARBA" id="ARBA00006484"/>
    </source>
</evidence>
<dbReference type="PRINTS" id="PR00081">
    <property type="entry name" value="GDHRDH"/>
</dbReference>
<evidence type="ECO:0000256" key="2">
    <source>
        <dbReference type="ARBA" id="ARBA00023002"/>
    </source>
</evidence>